<feature type="chain" id="PRO_5010826068" evidence="1">
    <location>
        <begin position="28"/>
        <end position="99"/>
    </location>
</feature>
<dbReference type="KEGG" id="isc:8052013"/>
<dbReference type="SUPFAM" id="SSF57362">
    <property type="entry name" value="BPTI-like"/>
    <property type="match status" value="1"/>
</dbReference>
<dbReference type="GO" id="GO:0004867">
    <property type="term" value="F:serine-type endopeptidase inhibitor activity"/>
    <property type="evidence" value="ECO:0007669"/>
    <property type="project" value="InterPro"/>
</dbReference>
<dbReference type="HOGENOM" id="CLU_2123785_0_0_1"/>
<dbReference type="VEuPathDB" id="VectorBase:ISCI004634"/>
<dbReference type="OrthoDB" id="10315253at2759"/>
<evidence type="ECO:0000313" key="2">
    <source>
        <dbReference type="EMBL" id="EEC05433.1"/>
    </source>
</evidence>
<reference evidence="3" key="2">
    <citation type="submission" date="2020-05" db="UniProtKB">
        <authorList>
            <consortium name="EnsemblMetazoa"/>
        </authorList>
    </citation>
    <scope>IDENTIFICATION</scope>
    <source>
        <strain evidence="3">wikel</strain>
    </source>
</reference>
<evidence type="ECO:0000256" key="1">
    <source>
        <dbReference type="SAM" id="SignalP"/>
    </source>
</evidence>
<dbReference type="PaxDb" id="6945-B7PFR1"/>
<dbReference type="EMBL" id="DS703827">
    <property type="protein sequence ID" value="EEC05433.1"/>
    <property type="molecule type" value="Genomic_DNA"/>
</dbReference>
<dbReference type="AlphaFoldDB" id="B7PFR1"/>
<dbReference type="Gene3D" id="4.10.410.10">
    <property type="entry name" value="Pancreatic trypsin inhibitor Kunitz domain"/>
    <property type="match status" value="1"/>
</dbReference>
<evidence type="ECO:0000313" key="3">
    <source>
        <dbReference type="EnsemblMetazoa" id="ISCW004634-PA"/>
    </source>
</evidence>
<sequence length="99" mass="10389">MAATIVSPVKVVFVLSFCFAVIGRTTGASGPQHTCAYPQACTNPGANDPSHVVTATAQYNPTTKKCETIPSETGPHNCQKFATLADCEKNCASTNCVYC</sequence>
<evidence type="ECO:0000313" key="4">
    <source>
        <dbReference type="Proteomes" id="UP000001555"/>
    </source>
</evidence>
<feature type="signal peptide" evidence="1">
    <location>
        <begin position="1"/>
        <end position="27"/>
    </location>
</feature>
<dbReference type="EnsemblMetazoa" id="ISCW004634-RA">
    <property type="protein sequence ID" value="ISCW004634-PA"/>
    <property type="gene ID" value="ISCW004634"/>
</dbReference>
<protein>
    <submittedName>
        <fullName evidence="2 3">Secreted salivary gland peptide, putative</fullName>
    </submittedName>
</protein>
<dbReference type="InParanoid" id="B7PFR1"/>
<gene>
    <name evidence="3" type="primary">8052013</name>
    <name evidence="2" type="ORF">IscW_ISCW004634</name>
</gene>
<dbReference type="Proteomes" id="UP000001555">
    <property type="component" value="Unassembled WGS sequence"/>
</dbReference>
<keyword evidence="1" id="KW-0732">Signal</keyword>
<organism>
    <name type="scientific">Ixodes scapularis</name>
    <name type="common">Black-legged tick</name>
    <name type="synonym">Deer tick</name>
    <dbReference type="NCBI Taxonomy" id="6945"/>
    <lineage>
        <taxon>Eukaryota</taxon>
        <taxon>Metazoa</taxon>
        <taxon>Ecdysozoa</taxon>
        <taxon>Arthropoda</taxon>
        <taxon>Chelicerata</taxon>
        <taxon>Arachnida</taxon>
        <taxon>Acari</taxon>
        <taxon>Parasitiformes</taxon>
        <taxon>Ixodida</taxon>
        <taxon>Ixodoidea</taxon>
        <taxon>Ixodidae</taxon>
        <taxon>Ixodinae</taxon>
        <taxon>Ixodes</taxon>
    </lineage>
</organism>
<accession>B7PFR1</accession>
<keyword evidence="4" id="KW-1185">Reference proteome</keyword>
<dbReference type="EMBL" id="ABJB010577627">
    <property type="status" value="NOT_ANNOTATED_CDS"/>
    <property type="molecule type" value="Genomic_DNA"/>
</dbReference>
<reference evidence="2 4" key="1">
    <citation type="submission" date="2008-03" db="EMBL/GenBank/DDBJ databases">
        <title>Annotation of Ixodes scapularis.</title>
        <authorList>
            <consortium name="Ixodes scapularis Genome Project Consortium"/>
            <person name="Caler E."/>
            <person name="Hannick L.I."/>
            <person name="Bidwell S."/>
            <person name="Joardar V."/>
            <person name="Thiagarajan M."/>
            <person name="Amedeo P."/>
            <person name="Galinsky K.J."/>
            <person name="Schobel S."/>
            <person name="Inman J."/>
            <person name="Hostetler J."/>
            <person name="Miller J."/>
            <person name="Hammond M."/>
            <person name="Megy K."/>
            <person name="Lawson D."/>
            <person name="Kodira C."/>
            <person name="Sutton G."/>
            <person name="Meyer J."/>
            <person name="Hill C.A."/>
            <person name="Birren B."/>
            <person name="Nene V."/>
            <person name="Collins F."/>
            <person name="Alarcon-Chaidez F."/>
            <person name="Wikel S."/>
            <person name="Strausberg R."/>
        </authorList>
    </citation>
    <scope>NUCLEOTIDE SEQUENCE [LARGE SCALE GENOMIC DNA]</scope>
    <source>
        <strain evidence="4">Wikel</strain>
        <strain evidence="2">Wikel colony</strain>
    </source>
</reference>
<proteinExistence type="predicted"/>
<name>B7PFR1_IXOSC</name>
<dbReference type="EMBL" id="ABJB010332935">
    <property type="status" value="NOT_ANNOTATED_CDS"/>
    <property type="molecule type" value="Genomic_DNA"/>
</dbReference>
<dbReference type="VEuPathDB" id="VectorBase:ISCW004634"/>
<dbReference type="InterPro" id="IPR036880">
    <property type="entry name" value="Kunitz_BPTI_sf"/>
</dbReference>
<dbReference type="VEuPathDB" id="VectorBase:ISCP_016656"/>